<dbReference type="CTD" id="26067067"/>
<gene>
    <name evidence="2" type="primary">LOC108733936</name>
</gene>
<proteinExistence type="predicted"/>
<organism evidence="1 2">
    <name type="scientific">Agrilus planipennis</name>
    <name type="common">Emerald ash borer</name>
    <name type="synonym">Agrilus marcopoli</name>
    <dbReference type="NCBI Taxonomy" id="224129"/>
    <lineage>
        <taxon>Eukaryota</taxon>
        <taxon>Metazoa</taxon>
        <taxon>Ecdysozoa</taxon>
        <taxon>Arthropoda</taxon>
        <taxon>Hexapoda</taxon>
        <taxon>Insecta</taxon>
        <taxon>Pterygota</taxon>
        <taxon>Neoptera</taxon>
        <taxon>Endopterygota</taxon>
        <taxon>Coleoptera</taxon>
        <taxon>Polyphaga</taxon>
        <taxon>Elateriformia</taxon>
        <taxon>Buprestoidea</taxon>
        <taxon>Buprestidae</taxon>
        <taxon>Agrilinae</taxon>
        <taxon>Agrilus</taxon>
    </lineage>
</organism>
<dbReference type="PANTHER" id="PTHR21844">
    <property type="entry name" value="AKT1 SUBSTRATE 1 PROTEIN"/>
    <property type="match status" value="1"/>
</dbReference>
<dbReference type="InterPro" id="IPR026682">
    <property type="entry name" value="AKT1S1"/>
</dbReference>
<evidence type="ECO:0000313" key="1">
    <source>
        <dbReference type="Proteomes" id="UP000192223"/>
    </source>
</evidence>
<dbReference type="Proteomes" id="UP000192223">
    <property type="component" value="Unplaced"/>
</dbReference>
<dbReference type="GO" id="GO:0032007">
    <property type="term" value="P:negative regulation of TOR signaling"/>
    <property type="evidence" value="ECO:0007669"/>
    <property type="project" value="InterPro"/>
</dbReference>
<dbReference type="Pfam" id="PF15798">
    <property type="entry name" value="PRAS"/>
    <property type="match status" value="1"/>
</dbReference>
<dbReference type="RefSeq" id="XP_025829345.1">
    <property type="nucleotide sequence ID" value="XM_025973560.1"/>
</dbReference>
<sequence>MSTKNVLACNCLNIVIELESNENMRIFQNPPSAEDQQNPFFKQELLWINKLKCIDKQYASLVSCTNVGDWIIHYCINCGMYTYAVHRELGKDCVLVMKSLLTSRSVDELQKKDGFSKVFNIIINQEQSDISSDHDMDVLPLDVQITLNNIKRLASESIKQETAIVEEKIRNFTEKENAALEAFCEKIRKEQSRKQKKLLQLVLSTVKINRFPAPYLQQQTEYKKEKIPFFYDASSINTNLKATKKLKCNPQLTVNKNNDQQKINSTDSEGLFHLDGVDEIKNQSLDNCDSSDNEDTNKEERYKIKSSPLNLAKSLPIDIPVFLTGVGNRVSVGKKEGIMQNSDDANPSDIAASIKALANSVHGDAVFGDLPKPRICNQF</sequence>
<dbReference type="GO" id="GO:0005737">
    <property type="term" value="C:cytoplasm"/>
    <property type="evidence" value="ECO:0007669"/>
    <property type="project" value="TreeGrafter"/>
</dbReference>
<dbReference type="KEGG" id="apln:108733936"/>
<reference evidence="2" key="1">
    <citation type="submission" date="2025-08" db="UniProtKB">
        <authorList>
            <consortium name="RefSeq"/>
        </authorList>
    </citation>
    <scope>IDENTIFICATION</scope>
    <source>
        <tissue evidence="2">Entire body</tissue>
    </source>
</reference>
<dbReference type="InParanoid" id="A0A7F5QW52"/>
<keyword evidence="1" id="KW-1185">Reference proteome</keyword>
<protein>
    <submittedName>
        <fullName evidence="2">Uncharacterized protein LOC108733936</fullName>
    </submittedName>
</protein>
<dbReference type="GO" id="GO:0048011">
    <property type="term" value="P:neurotrophin TRK receptor signaling pathway"/>
    <property type="evidence" value="ECO:0007669"/>
    <property type="project" value="InterPro"/>
</dbReference>
<dbReference type="GeneID" id="108733936"/>
<accession>A0A7F5QW52</accession>
<dbReference type="PANTHER" id="PTHR21844:SF2">
    <property type="entry name" value="PROLINE-RICH AKT1 SUBSTRATE 1"/>
    <property type="match status" value="1"/>
</dbReference>
<dbReference type="OrthoDB" id="9992964at2759"/>
<evidence type="ECO:0000313" key="2">
    <source>
        <dbReference type="RefSeq" id="XP_025829345.1"/>
    </source>
</evidence>
<dbReference type="AlphaFoldDB" id="A0A7F5QW52"/>
<name>A0A7F5QW52_AGRPL</name>